<proteinExistence type="predicted"/>
<reference evidence="2" key="1">
    <citation type="submission" date="2020-11" db="EMBL/GenBank/DDBJ databases">
        <authorList>
            <consortium name="DOE Joint Genome Institute"/>
            <person name="Ahrendt S."/>
            <person name="Riley R."/>
            <person name="Andreopoulos W."/>
            <person name="LaButti K."/>
            <person name="Pangilinan J."/>
            <person name="Ruiz-duenas F.J."/>
            <person name="Barrasa J.M."/>
            <person name="Sanchez-Garcia M."/>
            <person name="Camarero S."/>
            <person name="Miyauchi S."/>
            <person name="Serrano A."/>
            <person name="Linde D."/>
            <person name="Babiker R."/>
            <person name="Drula E."/>
            <person name="Ayuso-Fernandez I."/>
            <person name="Pacheco R."/>
            <person name="Padilla G."/>
            <person name="Ferreira P."/>
            <person name="Barriuso J."/>
            <person name="Kellner H."/>
            <person name="Castanera R."/>
            <person name="Alfaro M."/>
            <person name="Ramirez L."/>
            <person name="Pisabarro A.G."/>
            <person name="Kuo A."/>
            <person name="Tritt A."/>
            <person name="Lipzen A."/>
            <person name="He G."/>
            <person name="Yan M."/>
            <person name="Ng V."/>
            <person name="Cullen D."/>
            <person name="Martin F."/>
            <person name="Rosso M.-N."/>
            <person name="Henrissat B."/>
            <person name="Hibbett D."/>
            <person name="Martinez A.T."/>
            <person name="Grigoriev I.V."/>
        </authorList>
    </citation>
    <scope>NUCLEOTIDE SEQUENCE</scope>
    <source>
        <strain evidence="2">AH 44721</strain>
    </source>
</reference>
<dbReference type="AlphaFoldDB" id="A0A9P5TK98"/>
<dbReference type="EMBL" id="JADNYJ010000071">
    <property type="protein sequence ID" value="KAF8891575.1"/>
    <property type="molecule type" value="Genomic_DNA"/>
</dbReference>
<feature type="compositionally biased region" description="Polar residues" evidence="1">
    <location>
        <begin position="87"/>
        <end position="103"/>
    </location>
</feature>
<gene>
    <name evidence="2" type="ORF">CPB84DRAFT_1848868</name>
</gene>
<keyword evidence="3" id="KW-1185">Reference proteome</keyword>
<protein>
    <submittedName>
        <fullName evidence="2">Uncharacterized protein</fullName>
    </submittedName>
</protein>
<feature type="region of interest" description="Disordered" evidence="1">
    <location>
        <begin position="1"/>
        <end position="121"/>
    </location>
</feature>
<evidence type="ECO:0000256" key="1">
    <source>
        <dbReference type="SAM" id="MobiDB-lite"/>
    </source>
</evidence>
<comment type="caution">
    <text evidence="2">The sequence shown here is derived from an EMBL/GenBank/DDBJ whole genome shotgun (WGS) entry which is preliminary data.</text>
</comment>
<dbReference type="Proteomes" id="UP000724874">
    <property type="component" value="Unassembled WGS sequence"/>
</dbReference>
<evidence type="ECO:0000313" key="3">
    <source>
        <dbReference type="Proteomes" id="UP000724874"/>
    </source>
</evidence>
<organism evidence="2 3">
    <name type="scientific">Gymnopilus junonius</name>
    <name type="common">Spectacular rustgill mushroom</name>
    <name type="synonym">Gymnopilus spectabilis subsp. junonius</name>
    <dbReference type="NCBI Taxonomy" id="109634"/>
    <lineage>
        <taxon>Eukaryota</taxon>
        <taxon>Fungi</taxon>
        <taxon>Dikarya</taxon>
        <taxon>Basidiomycota</taxon>
        <taxon>Agaricomycotina</taxon>
        <taxon>Agaricomycetes</taxon>
        <taxon>Agaricomycetidae</taxon>
        <taxon>Agaricales</taxon>
        <taxon>Agaricineae</taxon>
        <taxon>Hymenogastraceae</taxon>
        <taxon>Gymnopilus</taxon>
    </lineage>
</organism>
<sequence length="286" mass="32344">MSSFQFQHKSVHPYIHTTNSDSDMLEDESQSDSGRCSSDDDTHQKNSFVDHTVIQEWAASVVGDNETPSLGSYPYPPKNRNRERSKSPSLSPRNEQRYSQWSREQGDFHATTSTYIPRPDYNYDHYRRQHQQQYYAQQREIIHPRYRPSPGQGYHSPGEGQAHCSVGNSFPPPLPYDYSQGHTPSTNTYHGHQLANQPASNHYTDRRLHSNANMSSNAHANTNPVTYTSSAEMEAVYGPSQNWAVISDATIIATPGSFHAVVSPGSIITKDQLNSTSRGEESMRWH</sequence>
<name>A0A9P5TK98_GYMJU</name>
<evidence type="ECO:0000313" key="2">
    <source>
        <dbReference type="EMBL" id="KAF8891575.1"/>
    </source>
</evidence>
<accession>A0A9P5TK98</accession>